<feature type="region of interest" description="Disordered" evidence="2">
    <location>
        <begin position="645"/>
        <end position="689"/>
    </location>
</feature>
<feature type="compositionally biased region" description="Basic and acidic residues" evidence="2">
    <location>
        <begin position="453"/>
        <end position="470"/>
    </location>
</feature>
<name>A0A2B4RGS6_STYPI</name>
<reference evidence="4" key="1">
    <citation type="journal article" date="2017" name="bioRxiv">
        <title>Comparative analysis of the genomes of Stylophora pistillata and Acropora digitifera provides evidence for extensive differences between species of corals.</title>
        <authorList>
            <person name="Voolstra C.R."/>
            <person name="Li Y."/>
            <person name="Liew Y.J."/>
            <person name="Baumgarten S."/>
            <person name="Zoccola D."/>
            <person name="Flot J.-F."/>
            <person name="Tambutte S."/>
            <person name="Allemand D."/>
            <person name="Aranda M."/>
        </authorList>
    </citation>
    <scope>NUCLEOTIDE SEQUENCE [LARGE SCALE GENOMIC DNA]</scope>
</reference>
<dbReference type="Proteomes" id="UP000225706">
    <property type="component" value="Unassembled WGS sequence"/>
</dbReference>
<comment type="caution">
    <text evidence="3">The sequence shown here is derived from an EMBL/GenBank/DDBJ whole genome shotgun (WGS) entry which is preliminary data.</text>
</comment>
<feature type="region of interest" description="Disordered" evidence="2">
    <location>
        <begin position="446"/>
        <end position="470"/>
    </location>
</feature>
<feature type="coiled-coil region" evidence="1">
    <location>
        <begin position="694"/>
        <end position="748"/>
    </location>
</feature>
<dbReference type="PANTHER" id="PTHR37558:SF1">
    <property type="entry name" value="HTH CENPB-TYPE DOMAIN-CONTAINING PROTEIN"/>
    <property type="match status" value="1"/>
</dbReference>
<keyword evidence="1" id="KW-0175">Coiled coil</keyword>
<gene>
    <name evidence="3" type="ORF">AWC38_SpisGene20325</name>
</gene>
<accession>A0A2B4RGS6</accession>
<evidence type="ECO:0000256" key="1">
    <source>
        <dbReference type="SAM" id="Coils"/>
    </source>
</evidence>
<sequence length="756" mass="87351">MPDDYFRMWPEWFCRRIENSSPPTNNGDAANKKYVDDENAKQLNLTGGTMTGDIDLGNNKLQAELVKKADLSTVINGLDGKVDKDTVMLLDGSKAMTGDMDMGEPSHFNSRNKQIKFVGDPTDPTDCSTKRYVDNHSSRGVSIRLSNDLSNRVKPFKLIFDFRKHYYSSRFGINIYQGDKSEYTVAIELWWKSNKIDHNTTSLSAASSVETVSRQLMNRFLNYVRSIVHMTKWSDTSPNYLMVDVVFKNKSGMVDYNRLDIWVDVYGSKGYHNDLPVKDVWEKLYSKVHNCFIHFNAPLMIDPPKTSLSPTPKHYVDEATRKRWYRGKLALYQDNRVEFYVNGTSGHTSNVHQRDNADFTVNYSKGELTEDRVNELKTLYKFYHKKYWTFKTMHRIMNRKHIIGQVTSVGLVATGTIVGGVTLNPIILGSLQTLIKHGGTFVTGDSPTIEAPDPLRGDVSPEERPAEELRSISPHEKSPVRRKMSRFREILIDCVTFTLSYSQRIGTYLLKKMPFRWPNTCQDVMLTTEVAQRRPRCPADYEEIARVLSPIFLEDKKPVVLSWRACRERMNGLISKYLEEDKKALKRIRSGTEEEYSELIQLLEDINTFRKDMEDEAKKAYETKRRKEKDDREKGEEMREAALIGMAKRENATSSSSSENSSSDESSKENEASAITSKPAKGQKNKKRASKLTALEMLEEINKQKAVLKEKELEQRRLELEFQKRKYEDEAKERKERLDQELEERRLLFALLKDKF</sequence>
<organism evidence="3 4">
    <name type="scientific">Stylophora pistillata</name>
    <name type="common">Smooth cauliflower coral</name>
    <dbReference type="NCBI Taxonomy" id="50429"/>
    <lineage>
        <taxon>Eukaryota</taxon>
        <taxon>Metazoa</taxon>
        <taxon>Cnidaria</taxon>
        <taxon>Anthozoa</taxon>
        <taxon>Hexacorallia</taxon>
        <taxon>Scleractinia</taxon>
        <taxon>Astrocoeniina</taxon>
        <taxon>Pocilloporidae</taxon>
        <taxon>Stylophora</taxon>
    </lineage>
</organism>
<dbReference type="AlphaFoldDB" id="A0A2B4RGS6"/>
<evidence type="ECO:0000313" key="3">
    <source>
        <dbReference type="EMBL" id="PFX15452.1"/>
    </source>
</evidence>
<evidence type="ECO:0000256" key="2">
    <source>
        <dbReference type="SAM" id="MobiDB-lite"/>
    </source>
</evidence>
<dbReference type="EMBL" id="LSMT01000647">
    <property type="protein sequence ID" value="PFX15452.1"/>
    <property type="molecule type" value="Genomic_DNA"/>
</dbReference>
<proteinExistence type="predicted"/>
<feature type="compositionally biased region" description="Low complexity" evidence="2">
    <location>
        <begin position="652"/>
        <end position="664"/>
    </location>
</feature>
<protein>
    <submittedName>
        <fullName evidence="3">Uncharacterized protein</fullName>
    </submittedName>
</protein>
<evidence type="ECO:0000313" key="4">
    <source>
        <dbReference type="Proteomes" id="UP000225706"/>
    </source>
</evidence>
<keyword evidence="4" id="KW-1185">Reference proteome</keyword>
<dbReference type="PANTHER" id="PTHR37558">
    <property type="entry name" value="HTH CENPB-TYPE DOMAIN-CONTAINING PROTEIN"/>
    <property type="match status" value="1"/>
</dbReference>